<evidence type="ECO:0000313" key="2">
    <source>
        <dbReference type="Proteomes" id="UP001387293"/>
    </source>
</evidence>
<comment type="caution">
    <text evidence="1">The sequence shown here is derived from an EMBL/GenBank/DDBJ whole genome shotgun (WGS) entry which is preliminary data.</text>
</comment>
<dbReference type="Gene3D" id="3.30.70.360">
    <property type="match status" value="1"/>
</dbReference>
<dbReference type="Gene3D" id="3.40.630.10">
    <property type="entry name" value="Zn peptidases"/>
    <property type="match status" value="1"/>
</dbReference>
<dbReference type="SUPFAM" id="SSF55031">
    <property type="entry name" value="Bacterial exopeptidase dimerisation domain"/>
    <property type="match status" value="1"/>
</dbReference>
<dbReference type="EMBL" id="JAPYKS010000041">
    <property type="protein sequence ID" value="MEI9412879.1"/>
    <property type="molecule type" value="Genomic_DNA"/>
</dbReference>
<evidence type="ECO:0000313" key="1">
    <source>
        <dbReference type="EMBL" id="MEI9412879.1"/>
    </source>
</evidence>
<protein>
    <recommendedName>
        <fullName evidence="3">Peptidase M20 dimerisation domain-containing protein</fullName>
    </recommendedName>
</protein>
<gene>
    <name evidence="1" type="ORF">O7A60_29640</name>
</gene>
<sequence>MEGVVLFTKNQTQIDQDAFDVIVKGRAGHAASPHRTVDPVTVAAQITLGLQILYRAKPIPWSRW</sequence>
<proteinExistence type="predicted"/>
<reference evidence="1 2" key="1">
    <citation type="submission" date="2022-12" db="EMBL/GenBank/DDBJ databases">
        <authorList>
            <person name="Muema E."/>
        </authorList>
    </citation>
    <scope>NUCLEOTIDE SEQUENCE [LARGE SCALE GENOMIC DNA]</scope>
    <source>
        <strain evidence="2">1326</strain>
    </source>
</reference>
<dbReference type="Proteomes" id="UP001387293">
    <property type="component" value="Unassembled WGS sequence"/>
</dbReference>
<organism evidence="1 2">
    <name type="scientific">Mesorhizobium salmacidum</name>
    <dbReference type="NCBI Taxonomy" id="3015171"/>
    <lineage>
        <taxon>Bacteria</taxon>
        <taxon>Pseudomonadati</taxon>
        <taxon>Pseudomonadota</taxon>
        <taxon>Alphaproteobacteria</taxon>
        <taxon>Hyphomicrobiales</taxon>
        <taxon>Phyllobacteriaceae</taxon>
        <taxon>Mesorhizobium</taxon>
    </lineage>
</organism>
<dbReference type="InterPro" id="IPR036264">
    <property type="entry name" value="Bact_exopeptidase_dim_dom"/>
</dbReference>
<keyword evidence="2" id="KW-1185">Reference proteome</keyword>
<evidence type="ECO:0008006" key="3">
    <source>
        <dbReference type="Google" id="ProtNLM"/>
    </source>
</evidence>
<dbReference type="RefSeq" id="WP_337109228.1">
    <property type="nucleotide sequence ID" value="NZ_JAPYKS010000041.1"/>
</dbReference>
<accession>A0ABU8L7B6</accession>
<name>A0ABU8L7B6_9HYPH</name>